<evidence type="ECO:0000256" key="1">
    <source>
        <dbReference type="ARBA" id="ARBA00004251"/>
    </source>
</evidence>
<dbReference type="InterPro" id="IPR001611">
    <property type="entry name" value="Leu-rich_rpt"/>
</dbReference>
<dbReference type="EMBL" id="JBJUIK010000004">
    <property type="protein sequence ID" value="KAL3530200.1"/>
    <property type="molecule type" value="Genomic_DNA"/>
</dbReference>
<sequence>MHLNLSTCNFHGQIASEISHLSKLALLDLSQYSEDYIISIPDTSYYDIISYPNTRFGQRDFSMLVHNLTHLSVLCLSAVDISSEVPTNLSTSLSNLQLNRSGVCASVASLPLLSKLRIAQNSLSGPVPSNFSGLQKLDVVYSYNSLNGTTPSWVFRHPSLRVLRLSHNQFTGQIDELEENSSLELIFLNNNQLHGPIPGSISKLLNLVWLDLSSNHLTGIVELNMFSNLENFRMLYPSDNRLAWRIVNDVNLSLPNLIYLGLSSCGLKEVPEFFRNSKSLSTLELSNNTIRQLPSWFTSTSSWEILNYLNFKSNQLKGP</sequence>
<dbReference type="GO" id="GO:0051707">
    <property type="term" value="P:response to other organism"/>
    <property type="evidence" value="ECO:0007669"/>
    <property type="project" value="UniProtKB-ARBA"/>
</dbReference>
<proteinExistence type="inferred from homology"/>
<evidence type="ECO:0000256" key="4">
    <source>
        <dbReference type="ARBA" id="ARBA00022614"/>
    </source>
</evidence>
<keyword evidence="6" id="KW-0732">Signal</keyword>
<dbReference type="SUPFAM" id="SSF52058">
    <property type="entry name" value="L domain-like"/>
    <property type="match status" value="1"/>
</dbReference>
<organism evidence="11 12">
    <name type="scientific">Cinchona calisaya</name>
    <dbReference type="NCBI Taxonomy" id="153742"/>
    <lineage>
        <taxon>Eukaryota</taxon>
        <taxon>Viridiplantae</taxon>
        <taxon>Streptophyta</taxon>
        <taxon>Embryophyta</taxon>
        <taxon>Tracheophyta</taxon>
        <taxon>Spermatophyta</taxon>
        <taxon>Magnoliopsida</taxon>
        <taxon>eudicotyledons</taxon>
        <taxon>Gunneridae</taxon>
        <taxon>Pentapetalae</taxon>
        <taxon>asterids</taxon>
        <taxon>lamiids</taxon>
        <taxon>Gentianales</taxon>
        <taxon>Rubiaceae</taxon>
        <taxon>Cinchonoideae</taxon>
        <taxon>Cinchoneae</taxon>
        <taxon>Cinchona</taxon>
    </lineage>
</organism>
<dbReference type="GO" id="GO:0005886">
    <property type="term" value="C:plasma membrane"/>
    <property type="evidence" value="ECO:0007669"/>
    <property type="project" value="UniProtKB-SubCell"/>
</dbReference>
<evidence type="ECO:0000256" key="6">
    <source>
        <dbReference type="ARBA" id="ARBA00022729"/>
    </source>
</evidence>
<keyword evidence="9" id="KW-0472">Membrane</keyword>
<dbReference type="Pfam" id="PF00560">
    <property type="entry name" value="LRR_1"/>
    <property type="match status" value="4"/>
</dbReference>
<dbReference type="Proteomes" id="UP001630127">
    <property type="component" value="Unassembled WGS sequence"/>
</dbReference>
<keyword evidence="5" id="KW-0812">Transmembrane</keyword>
<accession>A0ABD3AHI3</accession>
<comment type="caution">
    <text evidence="11">The sequence shown here is derived from an EMBL/GenBank/DDBJ whole genome shotgun (WGS) entry which is preliminary data.</text>
</comment>
<evidence type="ECO:0000256" key="7">
    <source>
        <dbReference type="ARBA" id="ARBA00022737"/>
    </source>
</evidence>
<name>A0ABD3AHI3_9GENT</name>
<keyword evidence="12" id="KW-1185">Reference proteome</keyword>
<keyword evidence="7" id="KW-0677">Repeat</keyword>
<dbReference type="AlphaFoldDB" id="A0ABD3AHI3"/>
<dbReference type="InterPro" id="IPR046956">
    <property type="entry name" value="RLP23-like"/>
</dbReference>
<evidence type="ECO:0000313" key="11">
    <source>
        <dbReference type="EMBL" id="KAL3530200.1"/>
    </source>
</evidence>
<dbReference type="GO" id="GO:0006952">
    <property type="term" value="P:defense response"/>
    <property type="evidence" value="ECO:0007669"/>
    <property type="project" value="UniProtKB-ARBA"/>
</dbReference>
<dbReference type="InterPro" id="IPR032675">
    <property type="entry name" value="LRR_dom_sf"/>
</dbReference>
<comment type="similarity">
    <text evidence="2">Belongs to the RLP family.</text>
</comment>
<protein>
    <submittedName>
        <fullName evidence="11">Uncharacterized protein</fullName>
    </submittedName>
</protein>
<evidence type="ECO:0000256" key="2">
    <source>
        <dbReference type="ARBA" id="ARBA00009592"/>
    </source>
</evidence>
<dbReference type="SMART" id="SM00369">
    <property type="entry name" value="LRR_TYP"/>
    <property type="match status" value="3"/>
</dbReference>
<evidence type="ECO:0000256" key="10">
    <source>
        <dbReference type="ARBA" id="ARBA00023180"/>
    </source>
</evidence>
<dbReference type="PANTHER" id="PTHR48061">
    <property type="entry name" value="LEUCINE-RICH REPEAT RECEPTOR PROTEIN KINASE EMS1-LIKE-RELATED"/>
    <property type="match status" value="1"/>
</dbReference>
<dbReference type="InterPro" id="IPR003591">
    <property type="entry name" value="Leu-rich_rpt_typical-subtyp"/>
</dbReference>
<keyword evidence="4" id="KW-0433">Leucine-rich repeat</keyword>
<dbReference type="Gene3D" id="3.80.10.10">
    <property type="entry name" value="Ribonuclease Inhibitor"/>
    <property type="match status" value="3"/>
</dbReference>
<evidence type="ECO:0000256" key="9">
    <source>
        <dbReference type="ARBA" id="ARBA00023136"/>
    </source>
</evidence>
<keyword evidence="3" id="KW-1003">Cell membrane</keyword>
<dbReference type="PROSITE" id="PS51450">
    <property type="entry name" value="LRR"/>
    <property type="match status" value="2"/>
</dbReference>
<gene>
    <name evidence="11" type="ORF">ACH5RR_009522</name>
</gene>
<evidence type="ECO:0000313" key="12">
    <source>
        <dbReference type="Proteomes" id="UP001630127"/>
    </source>
</evidence>
<keyword evidence="10" id="KW-0325">Glycoprotein</keyword>
<evidence type="ECO:0000256" key="5">
    <source>
        <dbReference type="ARBA" id="ARBA00022692"/>
    </source>
</evidence>
<evidence type="ECO:0000256" key="3">
    <source>
        <dbReference type="ARBA" id="ARBA00022475"/>
    </source>
</evidence>
<dbReference type="PANTHER" id="PTHR48061:SF12">
    <property type="entry name" value="DISEASE RESISTANCE LIKE PROTEIN"/>
    <property type="match status" value="1"/>
</dbReference>
<reference evidence="11 12" key="1">
    <citation type="submission" date="2024-11" db="EMBL/GenBank/DDBJ databases">
        <title>A near-complete genome assembly of Cinchona calisaya.</title>
        <authorList>
            <person name="Lian D.C."/>
            <person name="Zhao X.W."/>
            <person name="Wei L."/>
        </authorList>
    </citation>
    <scope>NUCLEOTIDE SEQUENCE [LARGE SCALE GENOMIC DNA]</scope>
    <source>
        <tissue evidence="11">Nenye</tissue>
    </source>
</reference>
<comment type="subcellular location">
    <subcellularLocation>
        <location evidence="1">Cell membrane</location>
        <topology evidence="1">Single-pass type I membrane protein</topology>
    </subcellularLocation>
</comment>
<evidence type="ECO:0000256" key="8">
    <source>
        <dbReference type="ARBA" id="ARBA00022989"/>
    </source>
</evidence>
<keyword evidence="8" id="KW-1133">Transmembrane helix</keyword>